<dbReference type="EMBL" id="JAJLJH010000008">
    <property type="protein sequence ID" value="MCK9688294.1"/>
    <property type="molecule type" value="Genomic_DNA"/>
</dbReference>
<dbReference type="InterPro" id="IPR011051">
    <property type="entry name" value="RmlC_Cupin_sf"/>
</dbReference>
<dbReference type="SMART" id="SM00342">
    <property type="entry name" value="HTH_ARAC"/>
    <property type="match status" value="1"/>
</dbReference>
<dbReference type="Gene3D" id="1.10.10.60">
    <property type="entry name" value="Homeodomain-like"/>
    <property type="match status" value="1"/>
</dbReference>
<evidence type="ECO:0000313" key="3">
    <source>
        <dbReference type="Proteomes" id="UP001139353"/>
    </source>
</evidence>
<dbReference type="Proteomes" id="UP001139353">
    <property type="component" value="Unassembled WGS sequence"/>
</dbReference>
<dbReference type="Gene3D" id="2.60.120.10">
    <property type="entry name" value="Jelly Rolls"/>
    <property type="match status" value="1"/>
</dbReference>
<comment type="caution">
    <text evidence="2">The sequence shown here is derived from an EMBL/GenBank/DDBJ whole genome shotgun (WGS) entry which is preliminary data.</text>
</comment>
<dbReference type="AlphaFoldDB" id="A0A9X2C3I9"/>
<dbReference type="GO" id="GO:0043565">
    <property type="term" value="F:sequence-specific DNA binding"/>
    <property type="evidence" value="ECO:0007669"/>
    <property type="project" value="InterPro"/>
</dbReference>
<dbReference type="InterPro" id="IPR018060">
    <property type="entry name" value="HTH_AraC"/>
</dbReference>
<organism evidence="2 3">
    <name type="scientific">Scleromatobacter humisilvae</name>
    <dbReference type="NCBI Taxonomy" id="2897159"/>
    <lineage>
        <taxon>Bacteria</taxon>
        <taxon>Pseudomonadati</taxon>
        <taxon>Pseudomonadota</taxon>
        <taxon>Betaproteobacteria</taxon>
        <taxon>Burkholderiales</taxon>
        <taxon>Sphaerotilaceae</taxon>
        <taxon>Scleromatobacter</taxon>
    </lineage>
</organism>
<accession>A0A9X2C3I9</accession>
<dbReference type="PROSITE" id="PS01124">
    <property type="entry name" value="HTH_ARAC_FAMILY_2"/>
    <property type="match status" value="1"/>
</dbReference>
<name>A0A9X2C3I9_9BURK</name>
<evidence type="ECO:0000259" key="1">
    <source>
        <dbReference type="PROSITE" id="PS01124"/>
    </source>
</evidence>
<evidence type="ECO:0000313" key="2">
    <source>
        <dbReference type="EMBL" id="MCK9688294.1"/>
    </source>
</evidence>
<proteinExistence type="predicted"/>
<feature type="domain" description="HTH araC/xylS-type" evidence="1">
    <location>
        <begin position="128"/>
        <end position="225"/>
    </location>
</feature>
<dbReference type="PANTHER" id="PTHR11019:SF159">
    <property type="entry name" value="TRANSCRIPTIONAL REGULATOR-RELATED"/>
    <property type="match status" value="1"/>
</dbReference>
<dbReference type="InterPro" id="IPR014710">
    <property type="entry name" value="RmlC-like_jellyroll"/>
</dbReference>
<gene>
    <name evidence="2" type="ORF">LPC04_21520</name>
</gene>
<sequence>MSDHAVPLEPLLSVRSYSGEQTVHSHDYAQVLFAWRGRMDLEVGPSTDFADNSCGLVIPAGCTHAYAASPDLRMVVIDVAPDVGLDRSRRFVVTPGVRQLAAAGRADRLLAAILQAPRVGVRRGIALDGLRATLAGALHEGWTTARMAARCSLSTQRFHARMLELTGLSPQAWLRTLRLDEAQRLLRRGLTLEAVAARVGYASASALAHALRRDREVGARSLRHD</sequence>
<keyword evidence="3" id="KW-1185">Reference proteome</keyword>
<dbReference type="RefSeq" id="WP_275684341.1">
    <property type="nucleotide sequence ID" value="NZ_JAJLJH010000008.1"/>
</dbReference>
<dbReference type="SUPFAM" id="SSF51182">
    <property type="entry name" value="RmlC-like cupins"/>
    <property type="match status" value="1"/>
</dbReference>
<dbReference type="GO" id="GO:0003700">
    <property type="term" value="F:DNA-binding transcription factor activity"/>
    <property type="evidence" value="ECO:0007669"/>
    <property type="project" value="InterPro"/>
</dbReference>
<dbReference type="Pfam" id="PF12833">
    <property type="entry name" value="HTH_18"/>
    <property type="match status" value="1"/>
</dbReference>
<reference evidence="2" key="1">
    <citation type="submission" date="2021-11" db="EMBL/GenBank/DDBJ databases">
        <title>BS-T2-15 a new species belonging to the Comamonadaceae family isolated from the soil of a French oak forest.</title>
        <authorList>
            <person name="Mieszkin S."/>
            <person name="Alain K."/>
        </authorList>
    </citation>
    <scope>NUCLEOTIDE SEQUENCE</scope>
    <source>
        <strain evidence="2">BS-T2-15</strain>
    </source>
</reference>
<dbReference type="PANTHER" id="PTHR11019">
    <property type="entry name" value="HTH-TYPE TRANSCRIPTIONAL REGULATOR NIMR"/>
    <property type="match status" value="1"/>
</dbReference>
<protein>
    <submittedName>
        <fullName evidence="2">Helix-turn-helix domain-containing protein</fullName>
    </submittedName>
</protein>